<organism evidence="2 3">
    <name type="scientific">Coniochaeta hoffmannii</name>
    <dbReference type="NCBI Taxonomy" id="91930"/>
    <lineage>
        <taxon>Eukaryota</taxon>
        <taxon>Fungi</taxon>
        <taxon>Dikarya</taxon>
        <taxon>Ascomycota</taxon>
        <taxon>Pezizomycotina</taxon>
        <taxon>Sordariomycetes</taxon>
        <taxon>Sordariomycetidae</taxon>
        <taxon>Coniochaetales</taxon>
        <taxon>Coniochaetaceae</taxon>
        <taxon>Coniochaeta</taxon>
    </lineage>
</organism>
<protein>
    <submittedName>
        <fullName evidence="2">Uncharacterized protein</fullName>
    </submittedName>
</protein>
<evidence type="ECO:0000313" key="3">
    <source>
        <dbReference type="Proteomes" id="UP001174691"/>
    </source>
</evidence>
<accession>A0AA38SIA6</accession>
<dbReference type="AlphaFoldDB" id="A0AA38SIA6"/>
<feature type="region of interest" description="Disordered" evidence="1">
    <location>
        <begin position="18"/>
        <end position="65"/>
    </location>
</feature>
<gene>
    <name evidence="2" type="ORF">NKR19_g2639</name>
</gene>
<keyword evidence="3" id="KW-1185">Reference proteome</keyword>
<evidence type="ECO:0000256" key="1">
    <source>
        <dbReference type="SAM" id="MobiDB-lite"/>
    </source>
</evidence>
<dbReference type="Proteomes" id="UP001174691">
    <property type="component" value="Unassembled WGS sequence"/>
</dbReference>
<name>A0AA38SIA6_9PEZI</name>
<feature type="compositionally biased region" description="Basic residues" evidence="1">
    <location>
        <begin position="19"/>
        <end position="50"/>
    </location>
</feature>
<sequence length="470" mass="53191">MSTTFLFIDATKTDAGTRRLARSHAMKGKNVGKKHYNRRPKKVKPSRPRTHNLDGASSSDSDLQEDYQSMEDFLPPISTVLINPLGEDVIAPMHLTTNTTPQSQYVIKQFFSEVTDCLNPPVLCSSPEKVNRQWLRILFSNETAYHCTMALMGTLNRFFFGRAVDLADTMSHLTQAVVLVNQSLDTDEALCDSNIFTVNFMVVHELLTGAKQRALVHMKGLQKMVELRGGSLALGPNLMLLAKVCKTDLDMTLHFGTPTCFYRDEMAEISSHMAACGFVGTASFAGLDCYSVLRDISPYLQRILLDVANATAFFNQGFRIDPHMLQEIILSFGYRLVRFRPIGGELPRSKLDSVCHIALTALTTTMFFQIGRRRFMQYELVGQQLKEVVAMGLDDVDPDVRIWLLFIGGVSVLPEREEGWLLDNILEVARVGGVRDWVDARQRLMRFPWITSLYDLEAERFWYSTLRMGF</sequence>
<dbReference type="PANTHER" id="PTHR37540:SF9">
    <property type="entry name" value="ZN(2)-C6 FUNGAL-TYPE DOMAIN-CONTAINING PROTEIN"/>
    <property type="match status" value="1"/>
</dbReference>
<dbReference type="EMBL" id="JANBVN010000027">
    <property type="protein sequence ID" value="KAJ9161093.1"/>
    <property type="molecule type" value="Genomic_DNA"/>
</dbReference>
<comment type="caution">
    <text evidence="2">The sequence shown here is derived from an EMBL/GenBank/DDBJ whole genome shotgun (WGS) entry which is preliminary data.</text>
</comment>
<evidence type="ECO:0000313" key="2">
    <source>
        <dbReference type="EMBL" id="KAJ9161093.1"/>
    </source>
</evidence>
<dbReference type="PANTHER" id="PTHR37540">
    <property type="entry name" value="TRANSCRIPTION FACTOR (ACR-2), PUTATIVE-RELATED-RELATED"/>
    <property type="match status" value="1"/>
</dbReference>
<proteinExistence type="predicted"/>
<reference evidence="2" key="1">
    <citation type="submission" date="2022-07" db="EMBL/GenBank/DDBJ databases">
        <title>Fungi with potential for degradation of polypropylene.</title>
        <authorList>
            <person name="Gostincar C."/>
        </authorList>
    </citation>
    <scope>NUCLEOTIDE SEQUENCE</scope>
    <source>
        <strain evidence="2">EXF-13287</strain>
    </source>
</reference>